<evidence type="ECO:0000313" key="1">
    <source>
        <dbReference type="EMBL" id="EDQ99037.1"/>
    </source>
</evidence>
<reference evidence="1 2" key="1">
    <citation type="journal article" date="2008" name="Nature">
        <title>The genome of Laccaria bicolor provides insights into mycorrhizal symbiosis.</title>
        <authorList>
            <person name="Martin F."/>
            <person name="Aerts A."/>
            <person name="Ahren D."/>
            <person name="Brun A."/>
            <person name="Danchin E.G.J."/>
            <person name="Duchaussoy F."/>
            <person name="Gibon J."/>
            <person name="Kohler A."/>
            <person name="Lindquist E."/>
            <person name="Pereda V."/>
            <person name="Salamov A."/>
            <person name="Shapiro H.J."/>
            <person name="Wuyts J."/>
            <person name="Blaudez D."/>
            <person name="Buee M."/>
            <person name="Brokstein P."/>
            <person name="Canbaeck B."/>
            <person name="Cohen D."/>
            <person name="Courty P.E."/>
            <person name="Coutinho P.M."/>
            <person name="Delaruelle C."/>
            <person name="Detter J.C."/>
            <person name="Deveau A."/>
            <person name="DiFazio S."/>
            <person name="Duplessis S."/>
            <person name="Fraissinet-Tachet L."/>
            <person name="Lucic E."/>
            <person name="Frey-Klett P."/>
            <person name="Fourrey C."/>
            <person name="Feussner I."/>
            <person name="Gay G."/>
            <person name="Grimwood J."/>
            <person name="Hoegger P.J."/>
            <person name="Jain P."/>
            <person name="Kilaru S."/>
            <person name="Labbe J."/>
            <person name="Lin Y.C."/>
            <person name="Legue V."/>
            <person name="Le Tacon F."/>
            <person name="Marmeisse R."/>
            <person name="Melayah D."/>
            <person name="Montanini B."/>
            <person name="Muratet M."/>
            <person name="Nehls U."/>
            <person name="Niculita-Hirzel H."/>
            <person name="Oudot-Le Secq M.P."/>
            <person name="Peter M."/>
            <person name="Quesneville H."/>
            <person name="Rajashekar B."/>
            <person name="Reich M."/>
            <person name="Rouhier N."/>
            <person name="Schmutz J."/>
            <person name="Yin T."/>
            <person name="Chalot M."/>
            <person name="Henrissat B."/>
            <person name="Kuees U."/>
            <person name="Lucas S."/>
            <person name="Van de Peer Y."/>
            <person name="Podila G.K."/>
            <person name="Polle A."/>
            <person name="Pukkila P.J."/>
            <person name="Richardson P.M."/>
            <person name="Rouze P."/>
            <person name="Sanders I.R."/>
            <person name="Stajich J.E."/>
            <person name="Tunlid A."/>
            <person name="Tuskan G."/>
            <person name="Grigoriev I.V."/>
        </authorList>
    </citation>
    <scope>NUCLEOTIDE SEQUENCE [LARGE SCALE GENOMIC DNA]</scope>
    <source>
        <strain evidence="2">S238N-H82 / ATCC MYA-4686</strain>
    </source>
</reference>
<dbReference type="AlphaFoldDB" id="B0E293"/>
<dbReference type="KEGG" id="lbc:LACBIDRAFT_317730"/>
<evidence type="ECO:0000313" key="2">
    <source>
        <dbReference type="Proteomes" id="UP000001194"/>
    </source>
</evidence>
<organism evidence="2">
    <name type="scientific">Laccaria bicolor (strain S238N-H82 / ATCC MYA-4686)</name>
    <name type="common">Bicoloured deceiver</name>
    <name type="synonym">Laccaria laccata var. bicolor</name>
    <dbReference type="NCBI Taxonomy" id="486041"/>
    <lineage>
        <taxon>Eukaryota</taxon>
        <taxon>Fungi</taxon>
        <taxon>Dikarya</taxon>
        <taxon>Basidiomycota</taxon>
        <taxon>Agaricomycotina</taxon>
        <taxon>Agaricomycetes</taxon>
        <taxon>Agaricomycetidae</taxon>
        <taxon>Agaricales</taxon>
        <taxon>Agaricineae</taxon>
        <taxon>Hydnangiaceae</taxon>
        <taxon>Laccaria</taxon>
    </lineage>
</organism>
<accession>B0E293</accession>
<name>B0E293_LACBS</name>
<sequence length="80" mass="9016">MDKNYIAIAAYSGDHWDSVFCSAGGVSISNIYPKCTFKSQVAHSFDESATQHNFFPPFLFSPHHLLHPSTSRHRLTASFR</sequence>
<dbReference type="GeneID" id="6085965"/>
<proteinExistence type="predicted"/>
<protein>
    <submittedName>
        <fullName evidence="1">Predicted protein</fullName>
    </submittedName>
</protein>
<dbReference type="Proteomes" id="UP000001194">
    <property type="component" value="Unassembled WGS sequence"/>
</dbReference>
<keyword evidence="2" id="KW-1185">Reference proteome</keyword>
<dbReference type="InParanoid" id="B0E293"/>
<dbReference type="EMBL" id="DS547176">
    <property type="protein sequence ID" value="EDQ99037.1"/>
    <property type="molecule type" value="Genomic_DNA"/>
</dbReference>
<dbReference type="RefSeq" id="XP_001890312.1">
    <property type="nucleotide sequence ID" value="XM_001890277.1"/>
</dbReference>
<dbReference type="HOGENOM" id="CLU_2671454_0_0_1"/>
<gene>
    <name evidence="1" type="ORF">LACBIDRAFT_317730</name>
</gene>
<dbReference type="OrthoDB" id="3104096at2759"/>